<feature type="region of interest" description="Disordered" evidence="1">
    <location>
        <begin position="1"/>
        <end position="27"/>
    </location>
</feature>
<evidence type="ECO:0000313" key="3">
    <source>
        <dbReference type="Proteomes" id="UP001161017"/>
    </source>
</evidence>
<feature type="region of interest" description="Disordered" evidence="1">
    <location>
        <begin position="154"/>
        <end position="207"/>
    </location>
</feature>
<name>A0AA43QNP8_9LECA</name>
<organism evidence="2 3">
    <name type="scientific">Ramalina farinacea</name>
    <dbReference type="NCBI Taxonomy" id="258253"/>
    <lineage>
        <taxon>Eukaryota</taxon>
        <taxon>Fungi</taxon>
        <taxon>Dikarya</taxon>
        <taxon>Ascomycota</taxon>
        <taxon>Pezizomycotina</taxon>
        <taxon>Lecanoromycetes</taxon>
        <taxon>OSLEUM clade</taxon>
        <taxon>Lecanoromycetidae</taxon>
        <taxon>Lecanorales</taxon>
        <taxon>Lecanorineae</taxon>
        <taxon>Ramalinaceae</taxon>
        <taxon>Ramalina</taxon>
    </lineage>
</organism>
<sequence>MGINGRGRTGVEAPHGQKRRADDDLKNDQRLAKRFDLLNLEQNGKLYVPVSAPLPTPPAASYSPSSDSMLLDDTPNRVYIHNLDAELKNIEAEEERLVFLPDIEKKLGKIPHNVLRGDVHPSAQGKQMVLYEVPHSISIPENQDSVRKAILESRKRASEKQAQGIESNEEAQNKPHAHGVPLLDRDIRVDGDHMVDARTDEDAMDLG</sequence>
<reference evidence="2" key="1">
    <citation type="journal article" date="2023" name="Genome Biol. Evol.">
        <title>First Whole Genome Sequence and Flow Cytometry Genome Size Data for the Lichen-Forming Fungus Ramalina farinacea (Ascomycota).</title>
        <authorList>
            <person name="Llewellyn T."/>
            <person name="Mian S."/>
            <person name="Hill R."/>
            <person name="Leitch I.J."/>
            <person name="Gaya E."/>
        </authorList>
    </citation>
    <scope>NUCLEOTIDE SEQUENCE</scope>
    <source>
        <strain evidence="2">LIQ254RAFAR</strain>
    </source>
</reference>
<dbReference type="InterPro" id="IPR046591">
    <property type="entry name" value="DUF6649"/>
</dbReference>
<proteinExistence type="predicted"/>
<evidence type="ECO:0000256" key="1">
    <source>
        <dbReference type="SAM" id="MobiDB-lite"/>
    </source>
</evidence>
<accession>A0AA43QNP8</accession>
<keyword evidence="3" id="KW-1185">Reference proteome</keyword>
<dbReference type="Pfam" id="PF20354">
    <property type="entry name" value="DUF6649"/>
    <property type="match status" value="1"/>
</dbReference>
<gene>
    <name evidence="2" type="ORF">OHK93_007610</name>
</gene>
<dbReference type="Proteomes" id="UP001161017">
    <property type="component" value="Unassembled WGS sequence"/>
</dbReference>
<protein>
    <submittedName>
        <fullName evidence="2">Uncharacterized protein</fullName>
    </submittedName>
</protein>
<dbReference type="EMBL" id="JAPUFD010000007">
    <property type="protein sequence ID" value="MDI1488336.1"/>
    <property type="molecule type" value="Genomic_DNA"/>
</dbReference>
<evidence type="ECO:0000313" key="2">
    <source>
        <dbReference type="EMBL" id="MDI1488336.1"/>
    </source>
</evidence>
<dbReference type="AlphaFoldDB" id="A0AA43QNP8"/>
<feature type="compositionally biased region" description="Basic and acidic residues" evidence="1">
    <location>
        <begin position="183"/>
        <end position="201"/>
    </location>
</feature>
<comment type="caution">
    <text evidence="2">The sequence shown here is derived from an EMBL/GenBank/DDBJ whole genome shotgun (WGS) entry which is preliminary data.</text>
</comment>